<sequence>MITSILIVDNDEITRDLICRLISFRIPNAVIHATSKFESALELCKTLRIDIVITATSMQPTSSNDMLDSIRRIENNPIKIIIMTSSGQKDELDRMSGIENSYIIGKPINIEELITLVNDKIVEVERERLGRSRSGT</sequence>
<dbReference type="PANTHER" id="PTHR44591">
    <property type="entry name" value="STRESS RESPONSE REGULATOR PROTEIN 1"/>
    <property type="match status" value="1"/>
</dbReference>
<proteinExistence type="predicted"/>
<comment type="caution">
    <text evidence="4">The sequence shown here is derived from an EMBL/GenBank/DDBJ whole genome shotgun (WGS) entry which is preliminary data.</text>
</comment>
<evidence type="ECO:0000256" key="2">
    <source>
        <dbReference type="PROSITE-ProRule" id="PRU00169"/>
    </source>
</evidence>
<protein>
    <submittedName>
        <fullName evidence="4">Response regulator</fullName>
    </submittedName>
</protein>
<dbReference type="Pfam" id="PF00072">
    <property type="entry name" value="Response_reg"/>
    <property type="match status" value="1"/>
</dbReference>
<dbReference type="Gene3D" id="3.40.50.2300">
    <property type="match status" value="1"/>
</dbReference>
<dbReference type="RefSeq" id="WP_129126931.1">
    <property type="nucleotide sequence ID" value="NZ_JAEMHL010000011.1"/>
</dbReference>
<comment type="caution">
    <text evidence="2">Lacks conserved residue(s) required for the propagation of feature annotation.</text>
</comment>
<dbReference type="InterPro" id="IPR001789">
    <property type="entry name" value="Sig_transdc_resp-reg_receiver"/>
</dbReference>
<name>A0ABS0YIM1_9BACT</name>
<evidence type="ECO:0000313" key="5">
    <source>
        <dbReference type="Proteomes" id="UP000614714"/>
    </source>
</evidence>
<dbReference type="InterPro" id="IPR011006">
    <property type="entry name" value="CheY-like_superfamily"/>
</dbReference>
<organism evidence="4 5">
    <name type="scientific">Geomonas anaerohicana</name>
    <dbReference type="NCBI Taxonomy" id="2798583"/>
    <lineage>
        <taxon>Bacteria</taxon>
        <taxon>Pseudomonadati</taxon>
        <taxon>Thermodesulfobacteriota</taxon>
        <taxon>Desulfuromonadia</taxon>
        <taxon>Geobacterales</taxon>
        <taxon>Geobacteraceae</taxon>
        <taxon>Geomonas</taxon>
    </lineage>
</organism>
<dbReference type="InterPro" id="IPR050595">
    <property type="entry name" value="Bact_response_regulator"/>
</dbReference>
<dbReference type="CDD" id="cd00156">
    <property type="entry name" value="REC"/>
    <property type="match status" value="1"/>
</dbReference>
<accession>A0ABS0YIM1</accession>
<evidence type="ECO:0000313" key="4">
    <source>
        <dbReference type="EMBL" id="MBJ6752077.1"/>
    </source>
</evidence>
<dbReference type="SUPFAM" id="SSF52172">
    <property type="entry name" value="CheY-like"/>
    <property type="match status" value="1"/>
</dbReference>
<dbReference type="PROSITE" id="PS50110">
    <property type="entry name" value="RESPONSE_REGULATORY"/>
    <property type="match status" value="1"/>
</dbReference>
<evidence type="ECO:0000259" key="3">
    <source>
        <dbReference type="PROSITE" id="PS50110"/>
    </source>
</evidence>
<reference evidence="4 5" key="1">
    <citation type="submission" date="2020-12" db="EMBL/GenBank/DDBJ databases">
        <title>Geomonas sp. Red421, isolated from paddy soil.</title>
        <authorList>
            <person name="Xu Z."/>
            <person name="Zhang Z."/>
            <person name="Masuda Y."/>
            <person name="Itoh H."/>
            <person name="Senoo K."/>
        </authorList>
    </citation>
    <scope>NUCLEOTIDE SEQUENCE [LARGE SCALE GENOMIC DNA]</scope>
    <source>
        <strain evidence="4 5">Red421</strain>
    </source>
</reference>
<gene>
    <name evidence="4" type="ORF">JFN91_17820</name>
</gene>
<dbReference type="PANTHER" id="PTHR44591:SF3">
    <property type="entry name" value="RESPONSE REGULATORY DOMAIN-CONTAINING PROTEIN"/>
    <property type="match status" value="1"/>
</dbReference>
<feature type="domain" description="Response regulatory" evidence="3">
    <location>
        <begin position="4"/>
        <end position="121"/>
    </location>
</feature>
<keyword evidence="1" id="KW-0597">Phosphoprotein</keyword>
<dbReference type="EMBL" id="JAEMHL010000011">
    <property type="protein sequence ID" value="MBJ6752077.1"/>
    <property type="molecule type" value="Genomic_DNA"/>
</dbReference>
<keyword evidence="5" id="KW-1185">Reference proteome</keyword>
<dbReference type="Proteomes" id="UP000614714">
    <property type="component" value="Unassembled WGS sequence"/>
</dbReference>
<dbReference type="SMART" id="SM00448">
    <property type="entry name" value="REC"/>
    <property type="match status" value="1"/>
</dbReference>
<evidence type="ECO:0000256" key="1">
    <source>
        <dbReference type="ARBA" id="ARBA00022553"/>
    </source>
</evidence>